<organism evidence="1 2">
    <name type="scientific">Pyronema omphalodes (strain CBS 100304)</name>
    <name type="common">Pyronema confluens</name>
    <dbReference type="NCBI Taxonomy" id="1076935"/>
    <lineage>
        <taxon>Eukaryota</taxon>
        <taxon>Fungi</taxon>
        <taxon>Dikarya</taxon>
        <taxon>Ascomycota</taxon>
        <taxon>Pezizomycotina</taxon>
        <taxon>Pezizomycetes</taxon>
        <taxon>Pezizales</taxon>
        <taxon>Pyronemataceae</taxon>
        <taxon>Pyronema</taxon>
    </lineage>
</organism>
<evidence type="ECO:0000313" key="2">
    <source>
        <dbReference type="Proteomes" id="UP000018144"/>
    </source>
</evidence>
<protein>
    <submittedName>
        <fullName evidence="1">Uncharacterized protein</fullName>
    </submittedName>
</protein>
<dbReference type="EMBL" id="HF935656">
    <property type="protein sequence ID" value="CCX11973.1"/>
    <property type="molecule type" value="Genomic_DNA"/>
</dbReference>
<proteinExistence type="predicted"/>
<dbReference type="AlphaFoldDB" id="U4LC23"/>
<evidence type="ECO:0000313" key="1">
    <source>
        <dbReference type="EMBL" id="CCX11973.1"/>
    </source>
</evidence>
<reference evidence="1 2" key="1">
    <citation type="journal article" date="2013" name="PLoS Genet.">
        <title>The genome and development-dependent transcriptomes of Pyronema confluens: a window into fungal evolution.</title>
        <authorList>
            <person name="Traeger S."/>
            <person name="Altegoer F."/>
            <person name="Freitag M."/>
            <person name="Gabaldon T."/>
            <person name="Kempken F."/>
            <person name="Kumar A."/>
            <person name="Marcet-Houben M."/>
            <person name="Poggeler S."/>
            <person name="Stajich J.E."/>
            <person name="Nowrousian M."/>
        </authorList>
    </citation>
    <scope>NUCLEOTIDE SEQUENCE [LARGE SCALE GENOMIC DNA]</scope>
    <source>
        <strain evidence="2">CBS 100304</strain>
        <tissue evidence="1">Vegetative mycelium</tissue>
    </source>
</reference>
<dbReference type="Proteomes" id="UP000018144">
    <property type="component" value="Unassembled WGS sequence"/>
</dbReference>
<name>U4LC23_PYROM</name>
<gene>
    <name evidence="1" type="ORF">PCON_11567</name>
</gene>
<accession>U4LC23</accession>
<keyword evidence="2" id="KW-1185">Reference proteome</keyword>
<sequence length="84" mass="9662">MMKRWNLIDYGTRSRMDCVNGLCQALRWLGLSAGKAAGLWKPMMTMTETKKTFGFVFHRSLILMQLQFSEGQRTCGVHPEFRGC</sequence>